<feature type="transmembrane region" description="Helical" evidence="9">
    <location>
        <begin position="6"/>
        <end position="26"/>
    </location>
</feature>
<comment type="pathway">
    <text evidence="2">Secondary metabolite biosynthesis.</text>
</comment>
<dbReference type="CDD" id="cd11051">
    <property type="entry name" value="CYP59-like"/>
    <property type="match status" value="1"/>
</dbReference>
<dbReference type="EMBL" id="ML977339">
    <property type="protein sequence ID" value="KAF2110234.1"/>
    <property type="molecule type" value="Genomic_DNA"/>
</dbReference>
<gene>
    <name evidence="10" type="ORF">BDV96DRAFT_651375</name>
</gene>
<keyword evidence="9" id="KW-0472">Membrane</keyword>
<dbReference type="GO" id="GO:0005506">
    <property type="term" value="F:iron ion binding"/>
    <property type="evidence" value="ECO:0007669"/>
    <property type="project" value="InterPro"/>
</dbReference>
<evidence type="ECO:0000256" key="5">
    <source>
        <dbReference type="ARBA" id="ARBA00023002"/>
    </source>
</evidence>
<name>A0A6A5YU07_9PLEO</name>
<dbReference type="Gene3D" id="1.10.630.10">
    <property type="entry name" value="Cytochrome P450"/>
    <property type="match status" value="1"/>
</dbReference>
<evidence type="ECO:0000313" key="10">
    <source>
        <dbReference type="EMBL" id="KAF2110234.1"/>
    </source>
</evidence>
<evidence type="ECO:0000256" key="4">
    <source>
        <dbReference type="ARBA" id="ARBA00022723"/>
    </source>
</evidence>
<evidence type="ECO:0000256" key="1">
    <source>
        <dbReference type="ARBA" id="ARBA00001971"/>
    </source>
</evidence>
<keyword evidence="3 8" id="KW-0349">Heme</keyword>
<keyword evidence="5" id="KW-0560">Oxidoreductase</keyword>
<dbReference type="PANTHER" id="PTHR24305">
    <property type="entry name" value="CYTOCHROME P450"/>
    <property type="match status" value="1"/>
</dbReference>
<dbReference type="PANTHER" id="PTHR24305:SF107">
    <property type="entry name" value="P450, PUTATIVE (EUROFUNG)-RELATED"/>
    <property type="match status" value="1"/>
</dbReference>
<dbReference type="InterPro" id="IPR001128">
    <property type="entry name" value="Cyt_P450"/>
</dbReference>
<keyword evidence="9" id="KW-0812">Transmembrane</keyword>
<evidence type="ECO:0000256" key="8">
    <source>
        <dbReference type="PIRSR" id="PIRSR602401-1"/>
    </source>
</evidence>
<keyword evidence="9" id="KW-1133">Transmembrane helix</keyword>
<dbReference type="InterPro" id="IPR050121">
    <property type="entry name" value="Cytochrome_P450_monoxygenase"/>
</dbReference>
<dbReference type="GO" id="GO:0016705">
    <property type="term" value="F:oxidoreductase activity, acting on paired donors, with incorporation or reduction of molecular oxygen"/>
    <property type="evidence" value="ECO:0007669"/>
    <property type="project" value="InterPro"/>
</dbReference>
<evidence type="ECO:0000256" key="3">
    <source>
        <dbReference type="ARBA" id="ARBA00022617"/>
    </source>
</evidence>
<keyword evidence="7" id="KW-0503">Monooxygenase</keyword>
<reference evidence="10" key="1">
    <citation type="journal article" date="2020" name="Stud. Mycol.">
        <title>101 Dothideomycetes genomes: a test case for predicting lifestyles and emergence of pathogens.</title>
        <authorList>
            <person name="Haridas S."/>
            <person name="Albert R."/>
            <person name="Binder M."/>
            <person name="Bloem J."/>
            <person name="Labutti K."/>
            <person name="Salamov A."/>
            <person name="Andreopoulos B."/>
            <person name="Baker S."/>
            <person name="Barry K."/>
            <person name="Bills G."/>
            <person name="Bluhm B."/>
            <person name="Cannon C."/>
            <person name="Castanera R."/>
            <person name="Culley D."/>
            <person name="Daum C."/>
            <person name="Ezra D."/>
            <person name="Gonzalez J."/>
            <person name="Henrissat B."/>
            <person name="Kuo A."/>
            <person name="Liang C."/>
            <person name="Lipzen A."/>
            <person name="Lutzoni F."/>
            <person name="Magnuson J."/>
            <person name="Mondo S."/>
            <person name="Nolan M."/>
            <person name="Ohm R."/>
            <person name="Pangilinan J."/>
            <person name="Park H.-J."/>
            <person name="Ramirez L."/>
            <person name="Alfaro M."/>
            <person name="Sun H."/>
            <person name="Tritt A."/>
            <person name="Yoshinaga Y."/>
            <person name="Zwiers L.-H."/>
            <person name="Turgeon B."/>
            <person name="Goodwin S."/>
            <person name="Spatafora J."/>
            <person name="Crous P."/>
            <person name="Grigoriev I."/>
        </authorList>
    </citation>
    <scope>NUCLEOTIDE SEQUENCE</scope>
    <source>
        <strain evidence="10">CBS 627.86</strain>
    </source>
</reference>
<dbReference type="AlphaFoldDB" id="A0A6A5YU07"/>
<sequence>MAFLSNHPWVTGFAVLAAVYIARFVLKFIEHRKKFANLPGPPHSFIFGHLIALGKVTTKLPGRVHPHVYAHYLTKEYDLPPVFFVDTWPIREPMLLIQDPGVAQDIANSGIPKHPGARYFLAPLGGPENMVTAEGAVWKKWRSVFNPGFAISHLMDQIPTIVECSKDYIKILDGHAANSALFRLEEEATKLTIDVIGKVICDHDFKSLVQDNKFVEIMRKQLSWMPDSRSMNPFHVYDPRRPLYWKYYKRQMDDYVGKILDERFSNRSANQTGKIKKKTSIDLALLEYFKQSGQDVDSKMTAMSAEFRRYAIDNLEILLFAGHDTTASTICYCYHLLHKHPDKLQRIRDELDKVFGQGRSATEQLKQSPYLINKCDYTLAVVKEALRLWTPASSVRIGTKDFFVRDPSTGEMLPSEGCLTWAPSISIHRDTRYWGDDAMAFRPERFLPENADKLTPHAFRPFESGPRNCIGQELSMIEMKVVLAMTVREFDVWAAYDELDKLGEDGSLWATEKSQKIGIQECFDDEAWQILLAAAKPREGMPARVKRRTQFSE</sequence>
<dbReference type="PRINTS" id="PR00463">
    <property type="entry name" value="EP450I"/>
</dbReference>
<dbReference type="GO" id="GO:0004497">
    <property type="term" value="F:monooxygenase activity"/>
    <property type="evidence" value="ECO:0007669"/>
    <property type="project" value="UniProtKB-KW"/>
</dbReference>
<keyword evidence="11" id="KW-1185">Reference proteome</keyword>
<evidence type="ECO:0000256" key="6">
    <source>
        <dbReference type="ARBA" id="ARBA00023004"/>
    </source>
</evidence>
<evidence type="ECO:0000313" key="11">
    <source>
        <dbReference type="Proteomes" id="UP000799770"/>
    </source>
</evidence>
<dbReference type="InterPro" id="IPR036396">
    <property type="entry name" value="Cyt_P450_sf"/>
</dbReference>
<evidence type="ECO:0000256" key="7">
    <source>
        <dbReference type="ARBA" id="ARBA00023033"/>
    </source>
</evidence>
<accession>A0A6A5YU07</accession>
<protein>
    <submittedName>
        <fullName evidence="10">Cytochrome P450</fullName>
    </submittedName>
</protein>
<keyword evidence="6 8" id="KW-0408">Iron</keyword>
<organism evidence="10 11">
    <name type="scientific">Lophiotrema nucula</name>
    <dbReference type="NCBI Taxonomy" id="690887"/>
    <lineage>
        <taxon>Eukaryota</taxon>
        <taxon>Fungi</taxon>
        <taxon>Dikarya</taxon>
        <taxon>Ascomycota</taxon>
        <taxon>Pezizomycotina</taxon>
        <taxon>Dothideomycetes</taxon>
        <taxon>Pleosporomycetidae</taxon>
        <taxon>Pleosporales</taxon>
        <taxon>Lophiotremataceae</taxon>
        <taxon>Lophiotrema</taxon>
    </lineage>
</organism>
<feature type="binding site" description="axial binding residue" evidence="8">
    <location>
        <position position="469"/>
    </location>
    <ligand>
        <name>heme</name>
        <dbReference type="ChEBI" id="CHEBI:30413"/>
    </ligand>
    <ligandPart>
        <name>Fe</name>
        <dbReference type="ChEBI" id="CHEBI:18248"/>
    </ligandPart>
</feature>
<evidence type="ECO:0000256" key="2">
    <source>
        <dbReference type="ARBA" id="ARBA00005179"/>
    </source>
</evidence>
<dbReference type="Pfam" id="PF00067">
    <property type="entry name" value="p450"/>
    <property type="match status" value="1"/>
</dbReference>
<dbReference type="PRINTS" id="PR00385">
    <property type="entry name" value="P450"/>
</dbReference>
<keyword evidence="4 8" id="KW-0479">Metal-binding</keyword>
<dbReference type="Proteomes" id="UP000799770">
    <property type="component" value="Unassembled WGS sequence"/>
</dbReference>
<comment type="cofactor">
    <cofactor evidence="1 8">
        <name>heme</name>
        <dbReference type="ChEBI" id="CHEBI:30413"/>
    </cofactor>
</comment>
<proteinExistence type="predicted"/>
<dbReference type="SUPFAM" id="SSF48264">
    <property type="entry name" value="Cytochrome P450"/>
    <property type="match status" value="1"/>
</dbReference>
<dbReference type="InterPro" id="IPR002401">
    <property type="entry name" value="Cyt_P450_E_grp-I"/>
</dbReference>
<dbReference type="GO" id="GO:0020037">
    <property type="term" value="F:heme binding"/>
    <property type="evidence" value="ECO:0007669"/>
    <property type="project" value="InterPro"/>
</dbReference>
<evidence type="ECO:0000256" key="9">
    <source>
        <dbReference type="SAM" id="Phobius"/>
    </source>
</evidence>
<dbReference type="OrthoDB" id="10029320at2759"/>